<accession>A0A5R9GRJ1</accession>
<dbReference type="PANTHER" id="PTHR37805:SF1">
    <property type="entry name" value="CYTOPLASMIC PROTEIN"/>
    <property type="match status" value="1"/>
</dbReference>
<dbReference type="Proteomes" id="UP000306585">
    <property type="component" value="Unassembled WGS sequence"/>
</dbReference>
<dbReference type="EMBL" id="VBRY01000005">
    <property type="protein sequence ID" value="TLS67665.1"/>
    <property type="molecule type" value="Genomic_DNA"/>
</dbReference>
<proteinExistence type="predicted"/>
<evidence type="ECO:0000313" key="1">
    <source>
        <dbReference type="EMBL" id="TLS67665.1"/>
    </source>
</evidence>
<comment type="caution">
    <text evidence="1">The sequence shown here is derived from an EMBL/GenBank/DDBJ whole genome shotgun (WGS) entry which is preliminary data.</text>
</comment>
<organism evidence="1 2">
    <name type="scientific">Mariprofundus erugo</name>
    <dbReference type="NCBI Taxonomy" id="2528639"/>
    <lineage>
        <taxon>Bacteria</taxon>
        <taxon>Pseudomonadati</taxon>
        <taxon>Pseudomonadota</taxon>
        <taxon>Candidatius Mariprofundia</taxon>
        <taxon>Mariprofundales</taxon>
        <taxon>Mariprofundaceae</taxon>
        <taxon>Mariprofundus</taxon>
    </lineage>
</organism>
<reference evidence="1 2" key="1">
    <citation type="journal article" date="2019" name="Appl. Environ. Microbiol.">
        <title>Environmental Evidence and Genomic Insight of Iron-oxidizing Bacteria Preference Towards More Corrosion Resistant Stainless Steel at Higher Salinities.</title>
        <authorList>
            <person name="Garrison C.E."/>
            <person name="Price K.A."/>
            <person name="Field E.K."/>
        </authorList>
    </citation>
    <scope>NUCLEOTIDE SEQUENCE [LARGE SCALE GENOMIC DNA]</scope>
    <source>
        <strain evidence="1 2">P3</strain>
    </source>
</reference>
<gene>
    <name evidence="1" type="ORF">FEF65_07050</name>
</gene>
<sequence length="122" mass="13882">MTNNNILKKICIANNLKHFEVKEIFELADLEFSSSQIKAFMAGSQNKNYEKLSDEHFEAFLNGFIIYSRGTVEEPTILPRTIENFIIGLIEADNRDALEEMRCLIEDGIDHLPNATNSKTAD</sequence>
<dbReference type="InterPro" id="IPR009921">
    <property type="entry name" value="YehS-like"/>
</dbReference>
<dbReference type="PANTHER" id="PTHR37805">
    <property type="entry name" value="CYTOPLASMIC PROTEIN-RELATED"/>
    <property type="match status" value="1"/>
</dbReference>
<protein>
    <submittedName>
        <fullName evidence="1">DUF1456 family protein</fullName>
    </submittedName>
</protein>
<keyword evidence="2" id="KW-1185">Reference proteome</keyword>
<dbReference type="Pfam" id="PF07308">
    <property type="entry name" value="DUF1456"/>
    <property type="match status" value="1"/>
</dbReference>
<name>A0A5R9GRJ1_9PROT</name>
<dbReference type="RefSeq" id="WP_138239098.1">
    <property type="nucleotide sequence ID" value="NZ_VBRY01000005.1"/>
</dbReference>
<dbReference type="AlphaFoldDB" id="A0A5R9GRJ1"/>
<evidence type="ECO:0000313" key="2">
    <source>
        <dbReference type="Proteomes" id="UP000306585"/>
    </source>
</evidence>